<dbReference type="Proteomes" id="UP000503447">
    <property type="component" value="Chromosome"/>
</dbReference>
<gene>
    <name evidence="1" type="ORF">FTUN_2717</name>
</gene>
<organism evidence="1 2">
    <name type="scientific">Frigoriglobus tundricola</name>
    <dbReference type="NCBI Taxonomy" id="2774151"/>
    <lineage>
        <taxon>Bacteria</taxon>
        <taxon>Pseudomonadati</taxon>
        <taxon>Planctomycetota</taxon>
        <taxon>Planctomycetia</taxon>
        <taxon>Gemmatales</taxon>
        <taxon>Gemmataceae</taxon>
        <taxon>Frigoriglobus</taxon>
    </lineage>
</organism>
<dbReference type="EMBL" id="CP053452">
    <property type="protein sequence ID" value="QJW95178.1"/>
    <property type="molecule type" value="Genomic_DNA"/>
</dbReference>
<sequence>MLGAGIAFLAAALLGFGTVSDESVLADQVSGAFALCAAAVRWARLARVRPGA</sequence>
<evidence type="ECO:0000313" key="1">
    <source>
        <dbReference type="EMBL" id="QJW95178.1"/>
    </source>
</evidence>
<protein>
    <submittedName>
        <fullName evidence="1">Uncharacterized protein</fullName>
    </submittedName>
</protein>
<proteinExistence type="predicted"/>
<accession>A0A6M5YMM3</accession>
<reference evidence="2" key="1">
    <citation type="submission" date="2020-05" db="EMBL/GenBank/DDBJ databases">
        <title>Frigoriglobus tundricola gen. nov., sp. nov., a psychrotolerant cellulolytic planctomycete of the family Gemmataceae with two divergent copies of 16S rRNA gene.</title>
        <authorList>
            <person name="Kulichevskaya I.S."/>
            <person name="Ivanova A.A."/>
            <person name="Naumoff D.G."/>
            <person name="Beletsky A.V."/>
            <person name="Rijpstra W.I.C."/>
            <person name="Sinninghe Damste J.S."/>
            <person name="Mardanov A.V."/>
            <person name="Ravin N.V."/>
            <person name="Dedysh S.N."/>
        </authorList>
    </citation>
    <scope>NUCLEOTIDE SEQUENCE [LARGE SCALE GENOMIC DNA]</scope>
    <source>
        <strain evidence="2">PL17</strain>
    </source>
</reference>
<dbReference type="RefSeq" id="WP_171471021.1">
    <property type="nucleotide sequence ID" value="NZ_CP053452.2"/>
</dbReference>
<name>A0A6M5YMM3_9BACT</name>
<evidence type="ECO:0000313" key="2">
    <source>
        <dbReference type="Proteomes" id="UP000503447"/>
    </source>
</evidence>
<keyword evidence="2" id="KW-1185">Reference proteome</keyword>
<dbReference type="AlphaFoldDB" id="A0A6M5YMM3"/>
<dbReference type="KEGG" id="ftj:FTUN_2717"/>